<dbReference type="EMBL" id="MAYW01000309">
    <property type="protein sequence ID" value="ODS30000.1"/>
    <property type="molecule type" value="Genomic_DNA"/>
</dbReference>
<sequence>MNSCVLFDKAEEGEMRIIIKVFGSILILSSILFGITTYALHSFDSETGIETHDIWGRPLTETPTIMKIPFGEDHMWAGWGWFFVDMVIFWGSLFLGGFLLLIAMSTKRERGA</sequence>
<keyword evidence="1" id="KW-0472">Membrane</keyword>
<evidence type="ECO:0000313" key="3">
    <source>
        <dbReference type="Proteomes" id="UP000094056"/>
    </source>
</evidence>
<keyword evidence="1" id="KW-0812">Transmembrane</keyword>
<dbReference type="Proteomes" id="UP000094056">
    <property type="component" value="Unassembled WGS sequence"/>
</dbReference>
<accession>A0A1E3X2X8</accession>
<comment type="caution">
    <text evidence="2">The sequence shown here is derived from an EMBL/GenBank/DDBJ whole genome shotgun (WGS) entry which is preliminary data.</text>
</comment>
<gene>
    <name evidence="2" type="ORF">SCARUB_04895</name>
</gene>
<reference evidence="2 3" key="1">
    <citation type="submission" date="2016-07" db="EMBL/GenBank/DDBJ databases">
        <title>Draft genome of Scalindua rubra, obtained from a brine-seawater interface in the Red Sea, sheds light on salt adaptation in anammox bacteria.</title>
        <authorList>
            <person name="Speth D.R."/>
            <person name="Lagkouvardos I."/>
            <person name="Wang Y."/>
            <person name="Qian P.-Y."/>
            <person name="Dutilh B.E."/>
            <person name="Jetten M.S."/>
        </authorList>
    </citation>
    <scope>NUCLEOTIDE SEQUENCE [LARGE SCALE GENOMIC DNA]</scope>
    <source>
        <strain evidence="2">BSI-1</strain>
    </source>
</reference>
<protein>
    <submittedName>
        <fullName evidence="2">Uncharacterized protein</fullName>
    </submittedName>
</protein>
<evidence type="ECO:0000256" key="1">
    <source>
        <dbReference type="SAM" id="Phobius"/>
    </source>
</evidence>
<name>A0A1E3X2X8_9BACT</name>
<proteinExistence type="predicted"/>
<feature type="transmembrane region" description="Helical" evidence="1">
    <location>
        <begin position="79"/>
        <end position="103"/>
    </location>
</feature>
<keyword evidence="1" id="KW-1133">Transmembrane helix</keyword>
<feature type="transmembrane region" description="Helical" evidence="1">
    <location>
        <begin position="21"/>
        <end position="40"/>
    </location>
</feature>
<dbReference type="AlphaFoldDB" id="A0A1E3X2X8"/>
<organism evidence="2 3">
    <name type="scientific">Candidatus Scalindua rubra</name>
    <dbReference type="NCBI Taxonomy" id="1872076"/>
    <lineage>
        <taxon>Bacteria</taxon>
        <taxon>Pseudomonadati</taxon>
        <taxon>Planctomycetota</taxon>
        <taxon>Candidatus Brocadiia</taxon>
        <taxon>Candidatus Brocadiales</taxon>
        <taxon>Candidatus Scalinduaceae</taxon>
        <taxon>Candidatus Scalindua</taxon>
    </lineage>
</organism>
<evidence type="ECO:0000313" key="2">
    <source>
        <dbReference type="EMBL" id="ODS30000.1"/>
    </source>
</evidence>